<organism evidence="1 2">
    <name type="scientific">Portunus trituberculatus</name>
    <name type="common">Swimming crab</name>
    <name type="synonym">Neptunus trituberculatus</name>
    <dbReference type="NCBI Taxonomy" id="210409"/>
    <lineage>
        <taxon>Eukaryota</taxon>
        <taxon>Metazoa</taxon>
        <taxon>Ecdysozoa</taxon>
        <taxon>Arthropoda</taxon>
        <taxon>Crustacea</taxon>
        <taxon>Multicrustacea</taxon>
        <taxon>Malacostraca</taxon>
        <taxon>Eumalacostraca</taxon>
        <taxon>Eucarida</taxon>
        <taxon>Decapoda</taxon>
        <taxon>Pleocyemata</taxon>
        <taxon>Brachyura</taxon>
        <taxon>Eubrachyura</taxon>
        <taxon>Portunoidea</taxon>
        <taxon>Portunidae</taxon>
        <taxon>Portuninae</taxon>
        <taxon>Portunus</taxon>
    </lineage>
</organism>
<accession>A0A5B7H5Q1</accession>
<dbReference type="EMBL" id="VSRR010023373">
    <property type="protein sequence ID" value="MPC65433.1"/>
    <property type="molecule type" value="Genomic_DNA"/>
</dbReference>
<comment type="caution">
    <text evidence="1">The sequence shown here is derived from an EMBL/GenBank/DDBJ whole genome shotgun (WGS) entry which is preliminary data.</text>
</comment>
<proteinExistence type="predicted"/>
<gene>
    <name evidence="1" type="ORF">E2C01_059567</name>
</gene>
<evidence type="ECO:0000313" key="1">
    <source>
        <dbReference type="EMBL" id="MPC65433.1"/>
    </source>
</evidence>
<name>A0A5B7H5Q1_PORTR</name>
<sequence>MSQKEQIEMLEGDRKDVEELPSQYVLQRFALPPGAAGETLDVVVSQRSEFGGSWDRLPSIPLVNLSGCAARQAGNELPPPRSVCGVMSTPLVASCLPPALDAAVSWKI</sequence>
<keyword evidence="2" id="KW-1185">Reference proteome</keyword>
<dbReference type="AlphaFoldDB" id="A0A5B7H5Q1"/>
<dbReference type="Proteomes" id="UP000324222">
    <property type="component" value="Unassembled WGS sequence"/>
</dbReference>
<reference evidence="1 2" key="1">
    <citation type="submission" date="2019-05" db="EMBL/GenBank/DDBJ databases">
        <title>Another draft genome of Portunus trituberculatus and its Hox gene families provides insights of decapod evolution.</title>
        <authorList>
            <person name="Jeong J.-H."/>
            <person name="Song I."/>
            <person name="Kim S."/>
            <person name="Choi T."/>
            <person name="Kim D."/>
            <person name="Ryu S."/>
            <person name="Kim W."/>
        </authorList>
    </citation>
    <scope>NUCLEOTIDE SEQUENCE [LARGE SCALE GENOMIC DNA]</scope>
    <source>
        <tissue evidence="1">Muscle</tissue>
    </source>
</reference>
<evidence type="ECO:0000313" key="2">
    <source>
        <dbReference type="Proteomes" id="UP000324222"/>
    </source>
</evidence>
<protein>
    <submittedName>
        <fullName evidence="1">Uncharacterized protein</fullName>
    </submittedName>
</protein>